<keyword evidence="10" id="KW-1185">Reference proteome</keyword>
<comment type="subcellular location">
    <subcellularLocation>
        <location evidence="1">Membrane</location>
    </subcellularLocation>
</comment>
<feature type="domain" description="Cytochrome b5 heme-binding" evidence="9">
    <location>
        <begin position="5"/>
        <end position="81"/>
    </location>
</feature>
<dbReference type="GO" id="GO:0046872">
    <property type="term" value="F:metal ion binding"/>
    <property type="evidence" value="ECO:0007669"/>
    <property type="project" value="UniProtKB-UniRule"/>
</dbReference>
<dbReference type="InParanoid" id="A0A6I9S5E5"/>
<evidence type="ECO:0000256" key="6">
    <source>
        <dbReference type="ARBA" id="ARBA00023136"/>
    </source>
</evidence>
<dbReference type="GeneID" id="105057106"/>
<accession>A0A6I9S5E5</accession>
<dbReference type="SUPFAM" id="SSF55856">
    <property type="entry name" value="Cytochrome b5-like heme/steroid binding domain"/>
    <property type="match status" value="1"/>
</dbReference>
<reference evidence="11" key="1">
    <citation type="submission" date="2025-08" db="UniProtKB">
        <authorList>
            <consortium name="RefSeq"/>
        </authorList>
    </citation>
    <scope>IDENTIFICATION</scope>
</reference>
<dbReference type="PROSITE" id="PS00191">
    <property type="entry name" value="CYTOCHROME_B5_1"/>
    <property type="match status" value="1"/>
</dbReference>
<evidence type="ECO:0000256" key="8">
    <source>
        <dbReference type="RuleBase" id="RU362121"/>
    </source>
</evidence>
<evidence type="ECO:0000256" key="7">
    <source>
        <dbReference type="ARBA" id="ARBA00038168"/>
    </source>
</evidence>
<dbReference type="InterPro" id="IPR036400">
    <property type="entry name" value="Cyt_B5-like_heme/steroid_sf"/>
</dbReference>
<evidence type="ECO:0000313" key="11">
    <source>
        <dbReference type="RefSeq" id="XP_010937875.1"/>
    </source>
</evidence>
<dbReference type="AlphaFoldDB" id="A0A6I9S5E5"/>
<evidence type="ECO:0000259" key="9">
    <source>
        <dbReference type="PROSITE" id="PS50255"/>
    </source>
</evidence>
<evidence type="ECO:0000256" key="5">
    <source>
        <dbReference type="ARBA" id="ARBA00023004"/>
    </source>
</evidence>
<gene>
    <name evidence="11" type="primary">LOC105057106</name>
</gene>
<dbReference type="InterPro" id="IPR001199">
    <property type="entry name" value="Cyt_B5-like_heme/steroid-bd"/>
</dbReference>
<name>A0A6I9S5E5_ELAGV</name>
<dbReference type="InterPro" id="IPR018506">
    <property type="entry name" value="Cyt_B5_heme-BS"/>
</dbReference>
<evidence type="ECO:0000256" key="1">
    <source>
        <dbReference type="ARBA" id="ARBA00004370"/>
    </source>
</evidence>
<dbReference type="Proteomes" id="UP000504607">
    <property type="component" value="Chromosome 1"/>
</dbReference>
<evidence type="ECO:0000313" key="10">
    <source>
        <dbReference type="Proteomes" id="UP000504607"/>
    </source>
</evidence>
<dbReference type="GO" id="GO:0016020">
    <property type="term" value="C:membrane"/>
    <property type="evidence" value="ECO:0007669"/>
    <property type="project" value="UniProtKB-SubCell"/>
</dbReference>
<proteinExistence type="inferred from homology"/>
<keyword evidence="5 8" id="KW-0408">Iron</keyword>
<dbReference type="GO" id="GO:0020037">
    <property type="term" value="F:heme binding"/>
    <property type="evidence" value="ECO:0007669"/>
    <property type="project" value="UniProtKB-UniRule"/>
</dbReference>
<evidence type="ECO:0000256" key="4">
    <source>
        <dbReference type="ARBA" id="ARBA00022723"/>
    </source>
</evidence>
<sequence length="133" mass="14774">MPTITKLYSMKEASQHNTQEDCWVVIDGKVYDVTKYLDDHPGGDDVLLSAAGKNSTEEFEDAGHSKSARELMQDYCIGELDPTPAIPELEIVRKDQPSNLITKLSSKTLQYWAVPATIIGISVVTAILYSRKK</sequence>
<dbReference type="PROSITE" id="PS50255">
    <property type="entry name" value="CYTOCHROME_B5_2"/>
    <property type="match status" value="1"/>
</dbReference>
<dbReference type="PRINTS" id="PR00363">
    <property type="entry name" value="CYTOCHROMEB5"/>
</dbReference>
<dbReference type="KEGG" id="egu:105057106"/>
<dbReference type="SMART" id="SM01117">
    <property type="entry name" value="Cyt-b5"/>
    <property type="match status" value="1"/>
</dbReference>
<dbReference type="Pfam" id="PF00173">
    <property type="entry name" value="Cyt-b5"/>
    <property type="match status" value="1"/>
</dbReference>
<keyword evidence="4 8" id="KW-0479">Metal-binding</keyword>
<dbReference type="Gene3D" id="3.10.120.10">
    <property type="entry name" value="Cytochrome b5-like heme/steroid binding domain"/>
    <property type="match status" value="1"/>
</dbReference>
<dbReference type="RefSeq" id="XP_010937875.1">
    <property type="nucleotide sequence ID" value="XM_010939573.2"/>
</dbReference>
<dbReference type="FunFam" id="3.10.120.10:FF:000002">
    <property type="entry name" value="Cytochrome b5 type B"/>
    <property type="match status" value="1"/>
</dbReference>
<evidence type="ECO:0000256" key="2">
    <source>
        <dbReference type="ARBA" id="ARBA00022617"/>
    </source>
</evidence>
<dbReference type="OrthoDB" id="260519at2759"/>
<keyword evidence="6 8" id="KW-0472">Membrane</keyword>
<feature type="transmembrane region" description="Helical" evidence="8">
    <location>
        <begin position="109"/>
        <end position="129"/>
    </location>
</feature>
<keyword evidence="2 8" id="KW-0349">Heme</keyword>
<keyword evidence="8" id="KW-1133">Transmembrane helix</keyword>
<protein>
    <submittedName>
        <fullName evidence="11">Cytochrome b5</fullName>
    </submittedName>
</protein>
<dbReference type="PANTHER" id="PTHR19359:SF25">
    <property type="entry name" value="CYTOCHROME B5 HEME-BINDING DOMAIN-CONTAINING PROTEIN"/>
    <property type="match status" value="1"/>
</dbReference>
<comment type="similarity">
    <text evidence="7 8">Belongs to the cytochrome b5 family.</text>
</comment>
<keyword evidence="3 8" id="KW-0812">Transmembrane</keyword>
<organism evidence="10 11">
    <name type="scientific">Elaeis guineensis var. tenera</name>
    <name type="common">Oil palm</name>
    <dbReference type="NCBI Taxonomy" id="51953"/>
    <lineage>
        <taxon>Eukaryota</taxon>
        <taxon>Viridiplantae</taxon>
        <taxon>Streptophyta</taxon>
        <taxon>Embryophyta</taxon>
        <taxon>Tracheophyta</taxon>
        <taxon>Spermatophyta</taxon>
        <taxon>Magnoliopsida</taxon>
        <taxon>Liliopsida</taxon>
        <taxon>Arecaceae</taxon>
        <taxon>Arecoideae</taxon>
        <taxon>Cocoseae</taxon>
        <taxon>Elaeidinae</taxon>
        <taxon>Elaeis</taxon>
    </lineage>
</organism>
<dbReference type="InterPro" id="IPR050668">
    <property type="entry name" value="Cytochrome_b5"/>
</dbReference>
<dbReference type="PANTHER" id="PTHR19359">
    <property type="entry name" value="CYTOCHROME B5"/>
    <property type="match status" value="1"/>
</dbReference>
<evidence type="ECO:0000256" key="3">
    <source>
        <dbReference type="ARBA" id="ARBA00022692"/>
    </source>
</evidence>